<accession>M9LXP9</accession>
<evidence type="ECO:0000313" key="5">
    <source>
        <dbReference type="Proteomes" id="UP000011976"/>
    </source>
</evidence>
<sequence>MPPPSHPTRSADKHAILKVLAMPDHPNGSSAGARRRSTDDDSHRIRTCSIPLSSGSSRIGNLEWSDLGQALVVTEDSIVILSPLSPLNPALVPQSRAHDVECHPRWQGRFPHSLVQINVQTFLENEHSLRSRIILEADHSAVDPRFLNLQWTSATWSKPGMGPHGSCLILATTSELDLFVLSAPRNAWTGEWRLLHAVDLQPVAGLAQVGLPRSSASSHAAGDRDIFTPSRALLRKKQMATEVLCAAFMDLPSSAPLLALSTYIIAGTRSGHLAVWECHASTGHCTFLTATAVSNTAIEQINLSVQAAALEADAQARIAFQDAGGIGLCDFYALEDHAVLQLAESPSVRSGHCMVTAWHWSKHCLLYATIGAIHIYDVQSGDTTAFALVTDVAGDDDPYSPVVAIEASLDPAFLAVAVLQDLRKYRIPSLTVTPTETQPISLLPVYASTLLGYPLLTESLQRKHDFHQAFLAYRSDSGSSLASSSLIGAMRTDERVAFLGYNVSDTLRYQLELVHNIAATPEQAIDEALGACIQPQSRSSPPYLLARTVLALLATSSDPDVYRTSLQAVIQQRWQSSLQTSNNGTDPEPRLAEGRHRQGCLLFILACRLSEQCAHPPPVLDALRKQHKGRVLGDWLQRQVRDLTAQLSSSAQPSEEDRKLLARLTVAARMLPAASLEAQEEQQAVVAEEICAACQTQLTMRWDEHQNDFGWAKCQNGHVWPRCSVSLATISDREAFSIVDIMSQQHQEKKKKVVSIALLVADTPPPPVVAVRGDYTKIYPRFLQESLNTIKRHPWQPHVELHIRCYDVVNKMEYPDEGQLGDGLWDAVMITGSASSAYLDLEWTKKLAAFLRATAENHPLVRLIGICYGHQILSRAFDGVVEANPKGWELGTTSCTLTEQGRYLLGYDEPSEGDQMAIQQVHKDHVIDLPPDFGGESFENLASTDISPIQSLILRYPTEAPPLASTAQTSAYMAFDIEDSETASSGPHPLRNMHVLTFQGHPEFDREIVENIIEVRTEMGIVTGELRERSLANAKKPHDGLKLGRAILAMLGIEEARTDSGDSMINV</sequence>
<feature type="domain" description="Transcription factor IIIC putative zinc-finger" evidence="3">
    <location>
        <begin position="682"/>
        <end position="734"/>
    </location>
</feature>
<organism evidence="4 5">
    <name type="scientific">Pseudozyma antarctica (strain T-34)</name>
    <name type="common">Yeast</name>
    <name type="synonym">Candida antarctica</name>
    <dbReference type="NCBI Taxonomy" id="1151754"/>
    <lineage>
        <taxon>Eukaryota</taxon>
        <taxon>Fungi</taxon>
        <taxon>Dikarya</taxon>
        <taxon>Basidiomycota</taxon>
        <taxon>Ustilaginomycotina</taxon>
        <taxon>Ustilaginomycetes</taxon>
        <taxon>Ustilaginales</taxon>
        <taxon>Ustilaginaceae</taxon>
        <taxon>Moesziomyces</taxon>
    </lineage>
</organism>
<dbReference type="SUPFAM" id="SSF52317">
    <property type="entry name" value="Class I glutamine amidotransferase-like"/>
    <property type="match status" value="1"/>
</dbReference>
<dbReference type="AlphaFoldDB" id="M9LXP9"/>
<evidence type="ECO:0000256" key="1">
    <source>
        <dbReference type="SAM" id="MobiDB-lite"/>
    </source>
</evidence>
<name>M9LXP9_PSEA3</name>
<dbReference type="Pfam" id="PF12657">
    <property type="entry name" value="TFIIIC_delta"/>
    <property type="match status" value="1"/>
</dbReference>
<dbReference type="PANTHER" id="PTHR42695:SF5">
    <property type="entry name" value="GLUTAMINE AMIDOTRANSFERASE YLR126C-RELATED"/>
    <property type="match status" value="1"/>
</dbReference>
<dbReference type="Pfam" id="PF12660">
    <property type="entry name" value="zf-TFIIIC"/>
    <property type="match status" value="1"/>
</dbReference>
<dbReference type="EMBL" id="DF196771">
    <property type="protein sequence ID" value="GAC71725.1"/>
    <property type="molecule type" value="Genomic_DNA"/>
</dbReference>
<dbReference type="PANTHER" id="PTHR42695">
    <property type="entry name" value="GLUTAMINE AMIDOTRANSFERASE YLR126C-RELATED"/>
    <property type="match status" value="1"/>
</dbReference>
<evidence type="ECO:0000259" key="2">
    <source>
        <dbReference type="Pfam" id="PF12657"/>
    </source>
</evidence>
<evidence type="ECO:0000259" key="3">
    <source>
        <dbReference type="Pfam" id="PF12660"/>
    </source>
</evidence>
<protein>
    <submittedName>
        <fullName evidence="4">Predicted transporter</fullName>
    </submittedName>
</protein>
<dbReference type="CDD" id="cd01741">
    <property type="entry name" value="GATase1_1"/>
    <property type="match status" value="1"/>
</dbReference>
<dbReference type="InterPro" id="IPR024764">
    <property type="entry name" value="TFIIIC_Znf"/>
</dbReference>
<dbReference type="Gene3D" id="3.40.50.880">
    <property type="match status" value="1"/>
</dbReference>
<gene>
    <name evidence="4" type="ORF">PANT_5d00037</name>
</gene>
<feature type="region of interest" description="Disordered" evidence="1">
    <location>
        <begin position="22"/>
        <end position="49"/>
    </location>
</feature>
<dbReference type="InterPro" id="IPR029062">
    <property type="entry name" value="Class_I_gatase-like"/>
</dbReference>
<dbReference type="InterPro" id="IPR024761">
    <property type="entry name" value="TFIIIC_delta_N"/>
</dbReference>
<dbReference type="OrthoDB" id="92161at2759"/>
<dbReference type="InterPro" id="IPR044992">
    <property type="entry name" value="ChyE-like"/>
</dbReference>
<feature type="domain" description="Transcription factor IIIC 90kDa subunit N-terminal" evidence="2">
    <location>
        <begin position="64"/>
        <end position="383"/>
    </location>
</feature>
<dbReference type="GO" id="GO:0005829">
    <property type="term" value="C:cytosol"/>
    <property type="evidence" value="ECO:0007669"/>
    <property type="project" value="TreeGrafter"/>
</dbReference>
<dbReference type="STRING" id="1151754.M9LXP9"/>
<proteinExistence type="predicted"/>
<dbReference type="Proteomes" id="UP000011976">
    <property type="component" value="Unassembled WGS sequence"/>
</dbReference>
<dbReference type="GO" id="GO:0005634">
    <property type="term" value="C:nucleus"/>
    <property type="evidence" value="ECO:0007669"/>
    <property type="project" value="TreeGrafter"/>
</dbReference>
<reference evidence="5" key="1">
    <citation type="journal article" date="2013" name="Genome Announc.">
        <title>Genome sequence of the basidiomycetous yeast Pseudozyma antarctica T-34, a producer of the glycolipid biosurfactants mannosylerythritol lipids.</title>
        <authorList>
            <person name="Morita T."/>
            <person name="Koike H."/>
            <person name="Koyama Y."/>
            <person name="Hagiwara H."/>
            <person name="Ito E."/>
            <person name="Fukuoka T."/>
            <person name="Imura T."/>
            <person name="Machida M."/>
            <person name="Kitamoto D."/>
        </authorList>
    </citation>
    <scope>NUCLEOTIDE SEQUENCE [LARGE SCALE GENOMIC DNA]</scope>
    <source>
        <strain evidence="5">T-34</strain>
    </source>
</reference>
<evidence type="ECO:0000313" key="4">
    <source>
        <dbReference type="EMBL" id="GAC71725.1"/>
    </source>
</evidence>